<dbReference type="RefSeq" id="WP_138450695.1">
    <property type="nucleotide sequence ID" value="NZ_VBUT01000009.1"/>
</dbReference>
<evidence type="ECO:0008006" key="4">
    <source>
        <dbReference type="Google" id="ProtNLM"/>
    </source>
</evidence>
<gene>
    <name evidence="2" type="ORF">FEK34_22370</name>
</gene>
<accession>A0A5R8NGH2</accession>
<evidence type="ECO:0000313" key="2">
    <source>
        <dbReference type="EMBL" id="TLF74760.1"/>
    </source>
</evidence>
<proteinExistence type="predicted"/>
<reference evidence="2 3" key="1">
    <citation type="submission" date="2019-05" db="EMBL/GenBank/DDBJ databases">
        <title>Genomes sequences of two Nocardia cyriacigeorgica environmental isolates, type strains Nocardia asteroides ATCC 19247 and Nocardia cyriacigeorgica DSM 44484.</title>
        <authorList>
            <person name="Vautrin F."/>
            <person name="Bergeron E."/>
            <person name="Dubost A."/>
            <person name="Abrouk D."/>
            <person name="Rodriguez Nava V."/>
            <person name="Pujic P."/>
        </authorList>
    </citation>
    <scope>NUCLEOTIDE SEQUENCE [LARGE SCALE GENOMIC DNA]</scope>
    <source>
        <strain evidence="2 3">EML 446</strain>
    </source>
</reference>
<keyword evidence="1" id="KW-0175">Coiled coil</keyword>
<organism evidence="2 3">
    <name type="scientific">Nocardia cyriacigeorgica</name>
    <dbReference type="NCBI Taxonomy" id="135487"/>
    <lineage>
        <taxon>Bacteria</taxon>
        <taxon>Bacillati</taxon>
        <taxon>Actinomycetota</taxon>
        <taxon>Actinomycetes</taxon>
        <taxon>Mycobacteriales</taxon>
        <taxon>Nocardiaceae</taxon>
        <taxon>Nocardia</taxon>
    </lineage>
</organism>
<comment type="caution">
    <text evidence="2">The sequence shown here is derived from an EMBL/GenBank/DDBJ whole genome shotgun (WGS) entry which is preliminary data.</text>
</comment>
<evidence type="ECO:0000313" key="3">
    <source>
        <dbReference type="Proteomes" id="UP000306378"/>
    </source>
</evidence>
<sequence>MTAEQEALLRELRAQIGELRTEVSDLEATVADLVQRVEQLAGPSLYWLLSLPVALIGEVLRRVGAAAQVLPGVPRCGGADSGAAESAGASSG</sequence>
<dbReference type="EMBL" id="VBUT01000009">
    <property type="protein sequence ID" value="TLF74760.1"/>
    <property type="molecule type" value="Genomic_DNA"/>
</dbReference>
<protein>
    <recommendedName>
        <fullName evidence="4">DUF4200 domain-containing protein</fullName>
    </recommendedName>
</protein>
<dbReference type="Proteomes" id="UP000306378">
    <property type="component" value="Unassembled WGS sequence"/>
</dbReference>
<evidence type="ECO:0000256" key="1">
    <source>
        <dbReference type="SAM" id="Coils"/>
    </source>
</evidence>
<dbReference type="AlphaFoldDB" id="A0A5R8NGH2"/>
<feature type="coiled-coil region" evidence="1">
    <location>
        <begin position="2"/>
        <end position="36"/>
    </location>
</feature>
<name>A0A5R8NGH2_9NOCA</name>